<sequence>MEIGGIKMKNVNKNNIDKMFLEECSAERAEHEKENYSNFNRHETYEIKKYINEKKLGIKTAIANAINGGKTLFIAPTGAGKSYSFINTLKKLKTKALFILPNASNVEQAMHEYDIPGAYDKIPVSEAFKNGNLVVMTWDKTEKLINTDLSEYIIVVDEIHQTYTDAYRGKAIKNLNNIMSKCKGRIDITATPTKLEFEIYDYIIEYTQKQKTEYKVKLYNDFDNKNFTEMINIINKSKNSAMLMNDISTLEFIRDSVNKKVGVVYADGKEENELYNRIVKNSDMKDYETLLNTTTILAGVNINNKDITDIIIVNIKDVGAIKQYVARFRNLKKVNVHIFNKYEEECNVYKIEWLVNKNIEKATILKDAYNKVSKHMLQFETVGINATPIRIDSNVYYCTKDNCYKVDKLYIKSQVYSNYYNTRTIQSFKVLLEEYFENVNITDAKEVGTNEKELKEYKKVVKEIKDATREILKEHKEILVGYRQIKSDSKSFSLMQYHNDMKLSSKGCLEAYRAYDIHNLVKKSKSNSMLELYSNYVLDNKFDLDLAWKLANTANKRRGVIFNKINTLIYRELKEEYPEFLNDELIQVTVFNYIDKLFGIGTSYKELHLQELSNDLRTILGENWDLTTKKLSVTLNGIFIIEKKKYSNWHDIETMFFYKNINPISCQFEKKRIQLNNIKRYITVDDIKKDLELDEKDKSLENAIKYTKDRMLNSLDEDEKLLLLKGFM</sequence>
<dbReference type="GO" id="GO:0005524">
    <property type="term" value="F:ATP binding"/>
    <property type="evidence" value="ECO:0007669"/>
    <property type="project" value="InterPro"/>
</dbReference>
<keyword evidence="2" id="KW-0347">Helicase</keyword>
<dbReference type="SMART" id="SM00487">
    <property type="entry name" value="DEXDc"/>
    <property type="match status" value="1"/>
</dbReference>
<reference evidence="2 3" key="1">
    <citation type="submission" date="2014-12" db="EMBL/GenBank/DDBJ databases">
        <title>Whole Genome Sequence and Molecular Characterization of Siphoviridae / Myoviridae Phage Infecting Clostridium difficile.</title>
        <authorList>
            <person name="Monot M."/>
        </authorList>
    </citation>
    <scope>NUCLEOTIDE SEQUENCE [LARGE SCALE GENOMIC DNA]</scope>
</reference>
<dbReference type="GO" id="GO:0016787">
    <property type="term" value="F:hydrolase activity"/>
    <property type="evidence" value="ECO:0007669"/>
    <property type="project" value="InterPro"/>
</dbReference>
<gene>
    <name evidence="2" type="ORF">PHICD146_20032</name>
</gene>
<keyword evidence="2" id="KW-0547">Nucleotide-binding</keyword>
<dbReference type="RefSeq" id="YP_009214160.1">
    <property type="nucleotide sequence ID" value="NC_028958.1"/>
</dbReference>
<feature type="domain" description="Helicase ATP-binding" evidence="1">
    <location>
        <begin position="62"/>
        <end position="210"/>
    </location>
</feature>
<evidence type="ECO:0000259" key="1">
    <source>
        <dbReference type="PROSITE" id="PS51192"/>
    </source>
</evidence>
<dbReference type="GeneID" id="26647062"/>
<dbReference type="GO" id="GO:0004386">
    <property type="term" value="F:helicase activity"/>
    <property type="evidence" value="ECO:0007669"/>
    <property type="project" value="UniProtKB-KW"/>
</dbReference>
<organism evidence="2 3">
    <name type="scientific">Clostridium phage phiCD146</name>
    <dbReference type="NCBI Taxonomy" id="1582151"/>
    <lineage>
        <taxon>Viruses</taxon>
        <taxon>Duplodnaviria</taxon>
        <taxon>Heunggongvirae</taxon>
        <taxon>Uroviricota</taxon>
        <taxon>Caudoviricetes</taxon>
        <taxon>Leicestervirus</taxon>
        <taxon>Leicestervirus CD146</taxon>
    </lineage>
</organism>
<dbReference type="InterPro" id="IPR027417">
    <property type="entry name" value="P-loop_NTPase"/>
</dbReference>
<dbReference type="InterPro" id="IPR014001">
    <property type="entry name" value="Helicase_ATP-bd"/>
</dbReference>
<proteinExistence type="predicted"/>
<dbReference type="InterPro" id="IPR006935">
    <property type="entry name" value="Helicase/UvrB_N"/>
</dbReference>
<dbReference type="EMBL" id="LN681536">
    <property type="protein sequence ID" value="CEK40361.1"/>
    <property type="molecule type" value="Genomic_DNA"/>
</dbReference>
<protein>
    <submittedName>
        <fullName evidence="2">Putative DNAse/helicase protein</fullName>
    </submittedName>
</protein>
<evidence type="ECO:0000313" key="3">
    <source>
        <dbReference type="Proteomes" id="UP000030730"/>
    </source>
</evidence>
<keyword evidence="2" id="KW-0378">Hydrolase</keyword>
<dbReference type="Gene3D" id="3.40.50.300">
    <property type="entry name" value="P-loop containing nucleotide triphosphate hydrolases"/>
    <property type="match status" value="1"/>
</dbReference>
<dbReference type="OrthoDB" id="994at10239"/>
<dbReference type="SUPFAM" id="SSF52540">
    <property type="entry name" value="P-loop containing nucleoside triphosphate hydrolases"/>
    <property type="match status" value="1"/>
</dbReference>
<dbReference type="KEGG" id="vg:26647062"/>
<accession>A0A0A8WJC4</accession>
<dbReference type="Pfam" id="PF04851">
    <property type="entry name" value="ResIII"/>
    <property type="match status" value="1"/>
</dbReference>
<evidence type="ECO:0000313" key="2">
    <source>
        <dbReference type="EMBL" id="CEK40361.1"/>
    </source>
</evidence>
<dbReference type="PROSITE" id="PS51192">
    <property type="entry name" value="HELICASE_ATP_BIND_1"/>
    <property type="match status" value="1"/>
</dbReference>
<dbReference type="GO" id="GO:0003677">
    <property type="term" value="F:DNA binding"/>
    <property type="evidence" value="ECO:0007669"/>
    <property type="project" value="InterPro"/>
</dbReference>
<dbReference type="Proteomes" id="UP000030730">
    <property type="component" value="Genome"/>
</dbReference>
<keyword evidence="2" id="KW-0067">ATP-binding</keyword>
<keyword evidence="3" id="KW-1185">Reference proteome</keyword>
<name>A0A0A8WJC4_9CAUD</name>